<evidence type="ECO:0008006" key="3">
    <source>
        <dbReference type="Google" id="ProtNLM"/>
    </source>
</evidence>
<name>A0A1S1U7B4_9BURK</name>
<accession>A0A1S1U7B4</accession>
<dbReference type="AlphaFoldDB" id="A0A1S1U7B4"/>
<proteinExistence type="predicted"/>
<dbReference type="Proteomes" id="UP000179840">
    <property type="component" value="Unassembled WGS sequence"/>
</dbReference>
<reference evidence="1 2" key="1">
    <citation type="submission" date="2015-06" db="EMBL/GenBank/DDBJ databases">
        <title>Draft genome sequencing of a biphenyl-degrading bacterium, Janthinobacterium lividum MEG1.</title>
        <authorList>
            <person name="Shimodaira J."/>
            <person name="Hatta T."/>
        </authorList>
    </citation>
    <scope>NUCLEOTIDE SEQUENCE [LARGE SCALE GENOMIC DNA]</scope>
    <source>
        <strain evidence="1 2">MEG1</strain>
    </source>
</reference>
<comment type="caution">
    <text evidence="1">The sequence shown here is derived from an EMBL/GenBank/DDBJ whole genome shotgun (WGS) entry which is preliminary data.</text>
</comment>
<dbReference type="Pfam" id="PF14070">
    <property type="entry name" value="YjfB_motility"/>
    <property type="match status" value="1"/>
</dbReference>
<protein>
    <recommendedName>
        <fullName evidence="3">Motility protein</fullName>
    </recommendedName>
</protein>
<organism evidence="1 2">
    <name type="scientific">Janthinobacterium lividum</name>
    <dbReference type="NCBI Taxonomy" id="29581"/>
    <lineage>
        <taxon>Bacteria</taxon>
        <taxon>Pseudomonadati</taxon>
        <taxon>Pseudomonadota</taxon>
        <taxon>Betaproteobacteria</taxon>
        <taxon>Burkholderiales</taxon>
        <taxon>Oxalobacteraceae</taxon>
        <taxon>Janthinobacterium</taxon>
    </lineage>
</organism>
<gene>
    <name evidence="1" type="ORF">AKG95_22090</name>
</gene>
<evidence type="ECO:0000313" key="2">
    <source>
        <dbReference type="Proteomes" id="UP000179840"/>
    </source>
</evidence>
<dbReference type="RefSeq" id="WP_071079054.1">
    <property type="nucleotide sequence ID" value="NZ_LFKP01000011.1"/>
</dbReference>
<sequence length="66" mass="6773">MDVASIAQLSTTMAETGTRQAVGLTVLKKAQDIQSSTATALLEALPPIQSAPSLPAHLGNRINTTA</sequence>
<dbReference type="EMBL" id="LFKP01000011">
    <property type="protein sequence ID" value="OHV94983.1"/>
    <property type="molecule type" value="Genomic_DNA"/>
</dbReference>
<evidence type="ECO:0000313" key="1">
    <source>
        <dbReference type="EMBL" id="OHV94983.1"/>
    </source>
</evidence>
<dbReference type="InterPro" id="IPR025906">
    <property type="entry name" value="YjfB_motility"/>
</dbReference>